<feature type="transmembrane region" description="Helical" evidence="1">
    <location>
        <begin position="664"/>
        <end position="684"/>
    </location>
</feature>
<protein>
    <submittedName>
        <fullName evidence="3">Nose resistant to fluoxetine protein 6</fullName>
    </submittedName>
</protein>
<dbReference type="InterPro" id="IPR002656">
    <property type="entry name" value="Acyl_transf_3_dom"/>
</dbReference>
<sequence length="899" mass="103963">MDILPKDMMLIFIKIIIISILCDHYIIQCTDTEYHLNEHNPLLGRHPENLEQNVYKVKKDPLEINGDTFFGVTKLLQKLENELETQAKEENDQIIDGVNKLVNKMMQRNVQPETTDKVHNSTIENTTSHPLLLNEKTVRNMKNPERSEFNRNKTVMKIPKNDSIVHLGTSMERESSGEGNPSTVGGEVDTTTVVNQELFHTNTISENSDNISNPLKQGSKSIHVQPTRNKITPSYTHQRDAQKRGIEWFSRRIPRIFSDLQIKSQDNSSLCNLQYILYQTSLKNLNVWAVKMYDASDTTPRGFMVGNSYQLGHFDECIAIREPSHGISGKHCLIETRLKFNKSHHPTDQNQDEAIWNIFDPVDISEHRLPKDSLHLSLCIPSGCTFRDLEHSLRIAVERQHTDVKEWISFRVTPDMCFAENERKISQQLIITCVVFVGFALIVIAVTVFHLLTYEPDIKSLPFFRSALLSFSMVHNFQKLFSGSNEELRFLHGLKFISMCLIIMGHRLFYYFQSPVLDMQNMLQKFLEYDYILVHFNIVDTFLTITGFLTFHTLYAKIKKHGITLIPNAILYRWLRLVPVYAAIIAVLAIIIPNFGNGPVFKLKISREALRCQQNWWTNILFISNYVNTHQSCLIQSWYLSVDFQMFLIGLLLLYVISKNENLGIRLLYACFGMSVVIPFIVTLKGRHWGILKLTTRVLADPIASKYFNEVYSKTHNRASCYFLGMMTSHLCFKLKEKKFQFTTKQLFLNSIVIYILMEGSSFYQWLFYIPDRPYYPLENALYAAINRVMWSAGICAIITEFYITGFGFISPILNHPMYVPLSRLSYCALLIHTQVQLLTIAATRVPEYLTYKKMFWEVGGDIFVTYTTATILYLFVEAPIGNLVDLFLKKERIARTKS</sequence>
<feature type="transmembrane region" description="Helical" evidence="1">
    <location>
        <begin position="789"/>
        <end position="813"/>
    </location>
</feature>
<evidence type="ECO:0000313" key="3">
    <source>
        <dbReference type="EMBL" id="CAG6671188.1"/>
    </source>
</evidence>
<organism evidence="3">
    <name type="scientific">Cacopsylla melanoneura</name>
    <dbReference type="NCBI Taxonomy" id="428564"/>
    <lineage>
        <taxon>Eukaryota</taxon>
        <taxon>Metazoa</taxon>
        <taxon>Ecdysozoa</taxon>
        <taxon>Arthropoda</taxon>
        <taxon>Hexapoda</taxon>
        <taxon>Insecta</taxon>
        <taxon>Pterygota</taxon>
        <taxon>Neoptera</taxon>
        <taxon>Paraneoptera</taxon>
        <taxon>Hemiptera</taxon>
        <taxon>Sternorrhyncha</taxon>
        <taxon>Psylloidea</taxon>
        <taxon>Psyllidae</taxon>
        <taxon>Psyllinae</taxon>
        <taxon>Cacopsylla</taxon>
    </lineage>
</organism>
<keyword evidence="1" id="KW-0812">Transmembrane</keyword>
<reference evidence="3" key="1">
    <citation type="submission" date="2021-05" db="EMBL/GenBank/DDBJ databases">
        <authorList>
            <person name="Alioto T."/>
            <person name="Alioto T."/>
            <person name="Gomez Garrido J."/>
        </authorList>
    </citation>
    <scope>NUCLEOTIDE SEQUENCE</scope>
</reference>
<feature type="transmembrane region" description="Helical" evidence="1">
    <location>
        <begin position="638"/>
        <end position="657"/>
    </location>
</feature>
<feature type="transmembrane region" description="Helical" evidence="1">
    <location>
        <begin position="747"/>
        <end position="769"/>
    </location>
</feature>
<dbReference type="PANTHER" id="PTHR11161">
    <property type="entry name" value="O-ACYLTRANSFERASE"/>
    <property type="match status" value="1"/>
</dbReference>
<dbReference type="GO" id="GO:0016747">
    <property type="term" value="F:acyltransferase activity, transferring groups other than amino-acyl groups"/>
    <property type="evidence" value="ECO:0007669"/>
    <property type="project" value="InterPro"/>
</dbReference>
<feature type="domain" description="Nose resistant-to-fluoxetine protein N-terminal" evidence="2">
    <location>
        <begin position="268"/>
        <end position="419"/>
    </location>
</feature>
<evidence type="ECO:0000259" key="2">
    <source>
        <dbReference type="SMART" id="SM00703"/>
    </source>
</evidence>
<dbReference type="SMART" id="SM00703">
    <property type="entry name" value="NRF"/>
    <property type="match status" value="1"/>
</dbReference>
<accession>A0A8D8WSR7</accession>
<dbReference type="InterPro" id="IPR052728">
    <property type="entry name" value="O2_lipid_transport_reg"/>
</dbReference>
<keyword evidence="1" id="KW-1133">Transmembrane helix</keyword>
<feature type="transmembrane region" description="Helical" evidence="1">
    <location>
        <begin position="864"/>
        <end position="889"/>
    </location>
</feature>
<dbReference type="EMBL" id="HBUF01225431">
    <property type="protein sequence ID" value="CAG6671191.1"/>
    <property type="molecule type" value="Transcribed_RNA"/>
</dbReference>
<dbReference type="Pfam" id="PF20146">
    <property type="entry name" value="NRF"/>
    <property type="match status" value="1"/>
</dbReference>
<feature type="transmembrane region" description="Helical" evidence="1">
    <location>
        <begin position="577"/>
        <end position="596"/>
    </location>
</feature>
<name>A0A8D8WSR7_9HEMI</name>
<feature type="transmembrane region" description="Helical" evidence="1">
    <location>
        <begin position="493"/>
        <end position="512"/>
    </location>
</feature>
<feature type="transmembrane region" description="Helical" evidence="1">
    <location>
        <begin position="532"/>
        <end position="556"/>
    </location>
</feature>
<dbReference type="AlphaFoldDB" id="A0A8D8WSR7"/>
<dbReference type="Pfam" id="PF01757">
    <property type="entry name" value="Acyl_transf_3"/>
    <property type="match status" value="1"/>
</dbReference>
<keyword evidence="1" id="KW-0472">Membrane</keyword>
<evidence type="ECO:0000256" key="1">
    <source>
        <dbReference type="SAM" id="Phobius"/>
    </source>
</evidence>
<feature type="transmembrane region" description="Helical" evidence="1">
    <location>
        <begin position="429"/>
        <end position="451"/>
    </location>
</feature>
<dbReference type="InterPro" id="IPR006621">
    <property type="entry name" value="Nose-resist-to-fluoxetine_N"/>
</dbReference>
<proteinExistence type="predicted"/>
<feature type="transmembrane region" description="Helical" evidence="1">
    <location>
        <begin position="463"/>
        <end position="481"/>
    </location>
</feature>
<dbReference type="PANTHER" id="PTHR11161:SF71">
    <property type="entry name" value="NOSE RESISTANT-TO-FLUOXETINE PROTEIN N-TERMINAL DOMAIN-CONTAINING PROTEIN"/>
    <property type="match status" value="1"/>
</dbReference>
<dbReference type="EMBL" id="HBUF01225429">
    <property type="protein sequence ID" value="CAG6671188.1"/>
    <property type="molecule type" value="Transcribed_RNA"/>
</dbReference>